<name>A0A8X7ZDF0_POPTO</name>
<sequence length="127" mass="14298">MDIDLNVRSKERWGNKENYLDDMLNVPYFGIHGSNFRICLNLLDCSLFAGAGRSPYAAVQPCPAEEWCKMRELVLVGLLTLLEFAQKGKEKDTKIKHERCLCGLPVPSAHLCCDCWKQAYDGGCKAL</sequence>
<evidence type="ECO:0000313" key="2">
    <source>
        <dbReference type="Proteomes" id="UP000886885"/>
    </source>
</evidence>
<accession>A0A8X7ZDF0</accession>
<gene>
    <name evidence="1" type="ORF">POTOM_028462</name>
</gene>
<dbReference type="EMBL" id="JAAWWB010000014">
    <property type="protein sequence ID" value="KAG6767266.1"/>
    <property type="molecule type" value="Genomic_DNA"/>
</dbReference>
<dbReference type="AlphaFoldDB" id="A0A8X7ZDF0"/>
<evidence type="ECO:0000313" key="1">
    <source>
        <dbReference type="EMBL" id="KAG6767266.1"/>
    </source>
</evidence>
<reference evidence="1" key="1">
    <citation type="journal article" date="2020" name="bioRxiv">
        <title>Hybrid origin of Populus tomentosa Carr. identified through genome sequencing and phylogenomic analysis.</title>
        <authorList>
            <person name="An X."/>
            <person name="Gao K."/>
            <person name="Chen Z."/>
            <person name="Li J."/>
            <person name="Yang X."/>
            <person name="Yang X."/>
            <person name="Zhou J."/>
            <person name="Guo T."/>
            <person name="Zhao T."/>
            <person name="Huang S."/>
            <person name="Miao D."/>
            <person name="Khan W.U."/>
            <person name="Rao P."/>
            <person name="Ye M."/>
            <person name="Lei B."/>
            <person name="Liao W."/>
            <person name="Wang J."/>
            <person name="Ji L."/>
            <person name="Li Y."/>
            <person name="Guo B."/>
            <person name="Mustafa N.S."/>
            <person name="Li S."/>
            <person name="Yun Q."/>
            <person name="Keller S.R."/>
            <person name="Mao J."/>
            <person name="Zhang R."/>
            <person name="Strauss S.H."/>
        </authorList>
    </citation>
    <scope>NUCLEOTIDE SEQUENCE</scope>
    <source>
        <strain evidence="1">GM15</strain>
        <tissue evidence="1">Leaf</tissue>
    </source>
</reference>
<protein>
    <submittedName>
        <fullName evidence="1">Uncharacterized protein</fullName>
    </submittedName>
</protein>
<keyword evidence="2" id="KW-1185">Reference proteome</keyword>
<comment type="caution">
    <text evidence="1">The sequence shown here is derived from an EMBL/GenBank/DDBJ whole genome shotgun (WGS) entry which is preliminary data.</text>
</comment>
<organism evidence="1 2">
    <name type="scientific">Populus tomentosa</name>
    <name type="common">Chinese white poplar</name>
    <dbReference type="NCBI Taxonomy" id="118781"/>
    <lineage>
        <taxon>Eukaryota</taxon>
        <taxon>Viridiplantae</taxon>
        <taxon>Streptophyta</taxon>
        <taxon>Embryophyta</taxon>
        <taxon>Tracheophyta</taxon>
        <taxon>Spermatophyta</taxon>
        <taxon>Magnoliopsida</taxon>
        <taxon>eudicotyledons</taxon>
        <taxon>Gunneridae</taxon>
        <taxon>Pentapetalae</taxon>
        <taxon>rosids</taxon>
        <taxon>fabids</taxon>
        <taxon>Malpighiales</taxon>
        <taxon>Salicaceae</taxon>
        <taxon>Saliceae</taxon>
        <taxon>Populus</taxon>
    </lineage>
</organism>
<proteinExistence type="predicted"/>
<dbReference type="Proteomes" id="UP000886885">
    <property type="component" value="Chromosome 7D"/>
</dbReference>